<protein>
    <recommendedName>
        <fullName evidence="4">phosphopyruvate hydratase</fullName>
        <ecNumber evidence="4">4.2.1.11</ecNumber>
    </recommendedName>
</protein>
<evidence type="ECO:0000256" key="2">
    <source>
        <dbReference type="ARBA" id="ARBA00005031"/>
    </source>
</evidence>
<dbReference type="InterPro" id="IPR020811">
    <property type="entry name" value="Enolase_N"/>
</dbReference>
<dbReference type="PROSITE" id="PS00164">
    <property type="entry name" value="ENOLASE"/>
    <property type="match status" value="1"/>
</dbReference>
<evidence type="ECO:0000256" key="4">
    <source>
        <dbReference type="ARBA" id="ARBA00012058"/>
    </source>
</evidence>
<dbReference type="SMART" id="SM01193">
    <property type="entry name" value="Enolase_N"/>
    <property type="match status" value="1"/>
</dbReference>
<comment type="cofactor">
    <cofactor evidence="1">
        <name>Mg(2+)</name>
        <dbReference type="ChEBI" id="CHEBI:18420"/>
    </cofactor>
</comment>
<keyword evidence="6" id="KW-0324">Glycolysis</keyword>
<dbReference type="InterPro" id="IPR036849">
    <property type="entry name" value="Enolase-like_C_sf"/>
</dbReference>
<dbReference type="SFLD" id="SFLDG00178">
    <property type="entry name" value="enolase"/>
    <property type="match status" value="1"/>
</dbReference>
<evidence type="ECO:0000256" key="8">
    <source>
        <dbReference type="ARBA" id="ARBA00048333"/>
    </source>
</evidence>
<evidence type="ECO:0000256" key="6">
    <source>
        <dbReference type="ARBA" id="ARBA00023152"/>
    </source>
</evidence>
<dbReference type="HAMAP" id="MF_00318">
    <property type="entry name" value="Enolase"/>
    <property type="match status" value="1"/>
</dbReference>
<comment type="similarity">
    <text evidence="3">Belongs to the enolase family.</text>
</comment>
<dbReference type="Pfam" id="PF00113">
    <property type="entry name" value="Enolase_C"/>
    <property type="match status" value="1"/>
</dbReference>
<dbReference type="EMBL" id="CP119071">
    <property type="protein sequence ID" value="WEL39743.1"/>
    <property type="molecule type" value="Genomic_DNA"/>
</dbReference>
<proteinExistence type="inferred from homology"/>
<dbReference type="PIRSF" id="PIRSF001400">
    <property type="entry name" value="Enolase"/>
    <property type="match status" value="1"/>
</dbReference>
<accession>A0ABY8CLJ7</accession>
<feature type="domain" description="Enolase N-terminal" evidence="10">
    <location>
        <begin position="21"/>
        <end position="146"/>
    </location>
</feature>
<comment type="pathway">
    <text evidence="2">Carbohydrate degradation; glycolysis; pyruvate from D-glyceraldehyde 3-phosphate: step 4/5.</text>
</comment>
<dbReference type="SUPFAM" id="SSF54826">
    <property type="entry name" value="Enolase N-terminal domain-like"/>
    <property type="match status" value="1"/>
</dbReference>
<dbReference type="Gene3D" id="3.30.390.10">
    <property type="entry name" value="Enolase-like, N-terminal domain"/>
    <property type="match status" value="1"/>
</dbReference>
<evidence type="ECO:0000256" key="3">
    <source>
        <dbReference type="ARBA" id="ARBA00009604"/>
    </source>
</evidence>
<evidence type="ECO:0000256" key="5">
    <source>
        <dbReference type="ARBA" id="ARBA00022842"/>
    </source>
</evidence>
<evidence type="ECO:0000259" key="9">
    <source>
        <dbReference type="SMART" id="SM01192"/>
    </source>
</evidence>
<dbReference type="SMART" id="SM01192">
    <property type="entry name" value="Enolase_C"/>
    <property type="match status" value="1"/>
</dbReference>
<reference evidence="11 12" key="1">
    <citation type="submission" date="2023-02" db="EMBL/GenBank/DDBJ databases">
        <title>Encephalitozoon hellem ATCC 50451 complete genome.</title>
        <authorList>
            <person name="Mascarenhas dos Santos A.C."/>
            <person name="Julian A.T."/>
            <person name="Pombert J.-F."/>
        </authorList>
    </citation>
    <scope>NUCLEOTIDE SEQUENCE [LARGE SCALE GENOMIC DNA]</scope>
    <source>
        <strain evidence="11 12">ATCC 50451</strain>
    </source>
</reference>
<dbReference type="PANTHER" id="PTHR11902:SF1">
    <property type="entry name" value="ENOLASE"/>
    <property type="match status" value="1"/>
</dbReference>
<gene>
    <name evidence="11" type="ORF">PFJ87_10g01920</name>
</gene>
<dbReference type="InterPro" id="IPR000941">
    <property type="entry name" value="Enolase"/>
</dbReference>
<evidence type="ECO:0000313" key="11">
    <source>
        <dbReference type="EMBL" id="WEL39743.1"/>
    </source>
</evidence>
<dbReference type="PANTHER" id="PTHR11902">
    <property type="entry name" value="ENOLASE"/>
    <property type="match status" value="1"/>
</dbReference>
<name>A0ABY8CLJ7_ENCHE</name>
<dbReference type="SFLD" id="SFLDS00001">
    <property type="entry name" value="Enolase"/>
    <property type="match status" value="1"/>
</dbReference>
<evidence type="ECO:0000259" key="10">
    <source>
        <dbReference type="SMART" id="SM01193"/>
    </source>
</evidence>
<keyword evidence="12" id="KW-1185">Reference proteome</keyword>
<dbReference type="Gene3D" id="3.20.20.120">
    <property type="entry name" value="Enolase-like C-terminal domain"/>
    <property type="match status" value="1"/>
</dbReference>
<keyword evidence="7" id="KW-0456">Lyase</keyword>
<organism evidence="11 12">
    <name type="scientific">Encephalitozoon hellem</name>
    <name type="common">Microsporidian parasite</name>
    <dbReference type="NCBI Taxonomy" id="27973"/>
    <lineage>
        <taxon>Eukaryota</taxon>
        <taxon>Fungi</taxon>
        <taxon>Fungi incertae sedis</taxon>
        <taxon>Microsporidia</taxon>
        <taxon>Unikaryonidae</taxon>
        <taxon>Encephalitozoon</taxon>
    </lineage>
</organism>
<dbReference type="SUPFAM" id="SSF51604">
    <property type="entry name" value="Enolase C-terminal domain-like"/>
    <property type="match status" value="1"/>
</dbReference>
<dbReference type="InterPro" id="IPR020810">
    <property type="entry name" value="Enolase_C"/>
</dbReference>
<dbReference type="CDD" id="cd03313">
    <property type="entry name" value="enolase"/>
    <property type="match status" value="1"/>
</dbReference>
<feature type="domain" description="Enolase C-terminal TIM barrel" evidence="9">
    <location>
        <begin position="157"/>
        <end position="425"/>
    </location>
</feature>
<evidence type="ECO:0000313" key="12">
    <source>
        <dbReference type="Proteomes" id="UP001217963"/>
    </source>
</evidence>
<dbReference type="SFLD" id="SFLDF00002">
    <property type="entry name" value="enolase"/>
    <property type="match status" value="1"/>
</dbReference>
<dbReference type="EC" id="4.2.1.11" evidence="4"/>
<evidence type="ECO:0000256" key="1">
    <source>
        <dbReference type="ARBA" id="ARBA00001946"/>
    </source>
</evidence>
<dbReference type="Proteomes" id="UP001217963">
    <property type="component" value="Chromosome X"/>
</dbReference>
<dbReference type="InterPro" id="IPR029017">
    <property type="entry name" value="Enolase-like_N"/>
</dbReference>
<keyword evidence="5" id="KW-0460">Magnesium</keyword>
<dbReference type="Pfam" id="PF03952">
    <property type="entry name" value="Enolase_N"/>
    <property type="match status" value="1"/>
</dbReference>
<dbReference type="InterPro" id="IPR020809">
    <property type="entry name" value="Enolase_CS"/>
</dbReference>
<sequence>MAVFILIRCQTKPRMKVKDVLLGIKPRMVLTSRGYPTVEVDLVTSNGVYRSSCPSGASRGSKEAVVITDGGSLYNGRGVRTVINNINSISGDLLELECSVDDQSRIDNCLLQLDGTSNKSKIGGNGIIALSTAFCKMGAGCSNRRVDTLVSGMGNFKRNIPIPHFNVLNGGVHSGNGMSVQEIMVVYQHDSLEKNIESGCVLYEALRKTISEKYGSLYTSVGDEGGFAPPIKKLEDGLDLVLEASKRCHRTDMKIAIDFAANEFARDDGRYELDGEVYTTRNLGEKYIEMLRKYPQVYSIEDPFSERDCDGWCWINAEVGDKVNIVGDDLTATNPHLVEDAGARRMCNTLLVKPNQIGTVSETIEAIKIARKYGMKIMVSHRSGETEDNFISDLSVGVGAEYMKSGAPCRGERVSKYNQLLRLSEY</sequence>
<evidence type="ECO:0000256" key="7">
    <source>
        <dbReference type="ARBA" id="ARBA00023239"/>
    </source>
</evidence>
<dbReference type="PRINTS" id="PR00148">
    <property type="entry name" value="ENOLASE"/>
</dbReference>
<comment type="catalytic activity">
    <reaction evidence="8">
        <text>(2R)-2-phosphoglycerate = phosphoenolpyruvate + H2O</text>
        <dbReference type="Rhea" id="RHEA:10164"/>
        <dbReference type="ChEBI" id="CHEBI:15377"/>
        <dbReference type="ChEBI" id="CHEBI:58289"/>
        <dbReference type="ChEBI" id="CHEBI:58702"/>
        <dbReference type="EC" id="4.2.1.11"/>
    </reaction>
</comment>